<dbReference type="PANTHER" id="PTHR33375">
    <property type="entry name" value="CHROMOSOME-PARTITIONING PROTEIN PARB-RELATED"/>
    <property type="match status" value="1"/>
</dbReference>
<evidence type="ECO:0000259" key="3">
    <source>
        <dbReference type="SMART" id="SM00470"/>
    </source>
</evidence>
<evidence type="ECO:0000313" key="4">
    <source>
        <dbReference type="EMBL" id="CCQ50375.1"/>
    </source>
</evidence>
<organism evidence="4 5">
    <name type="scientific">Crocosphaera watsonii WH 8502</name>
    <dbReference type="NCBI Taxonomy" id="423474"/>
    <lineage>
        <taxon>Bacteria</taxon>
        <taxon>Bacillati</taxon>
        <taxon>Cyanobacteriota</taxon>
        <taxon>Cyanophyceae</taxon>
        <taxon>Oscillatoriophycideae</taxon>
        <taxon>Chroococcales</taxon>
        <taxon>Aphanothecaceae</taxon>
        <taxon>Crocosphaera</taxon>
    </lineage>
</organism>
<dbReference type="CDD" id="cd16393">
    <property type="entry name" value="SPO0J_N"/>
    <property type="match status" value="1"/>
</dbReference>
<evidence type="ECO:0000256" key="1">
    <source>
        <dbReference type="ARBA" id="ARBA00006295"/>
    </source>
</evidence>
<dbReference type="EMBL" id="CAQK01000295">
    <property type="protein sequence ID" value="CCQ50375.1"/>
    <property type="molecule type" value="Genomic_DNA"/>
</dbReference>
<protein>
    <submittedName>
        <fullName evidence="4">Chromosome (Plasmid) partitioning protein ParB / Stage 0 sporulation protein J</fullName>
    </submittedName>
</protein>
<reference evidence="4 5" key="1">
    <citation type="submission" date="2013-01" db="EMBL/GenBank/DDBJ databases">
        <authorList>
            <person name="Bench S."/>
        </authorList>
    </citation>
    <scope>NUCLEOTIDE SEQUENCE [LARGE SCALE GENOMIC DNA]</scope>
    <source>
        <strain evidence="4 5">WH 8502</strain>
    </source>
</reference>
<dbReference type="InterPro" id="IPR041468">
    <property type="entry name" value="HTH_ParB/Spo0J"/>
</dbReference>
<dbReference type="SUPFAM" id="SSF109709">
    <property type="entry name" value="KorB DNA-binding domain-like"/>
    <property type="match status" value="1"/>
</dbReference>
<name>T2IDR8_CROWT</name>
<dbReference type="InterPro" id="IPR004437">
    <property type="entry name" value="ParB/RepB/Spo0J"/>
</dbReference>
<evidence type="ECO:0000256" key="2">
    <source>
        <dbReference type="ARBA" id="ARBA00023125"/>
    </source>
</evidence>
<dbReference type="PANTHER" id="PTHR33375:SF7">
    <property type="entry name" value="CHROMOSOME 2-PARTITIONING PROTEIN PARB-RELATED"/>
    <property type="match status" value="1"/>
</dbReference>
<dbReference type="NCBIfam" id="TIGR00180">
    <property type="entry name" value="parB_part"/>
    <property type="match status" value="1"/>
</dbReference>
<evidence type="ECO:0000313" key="5">
    <source>
        <dbReference type="Proteomes" id="UP000018348"/>
    </source>
</evidence>
<accession>T2IDR8</accession>
<dbReference type="RefSeq" id="WP_021830063.1">
    <property type="nucleotide sequence ID" value="NZ_CAQK01000295.1"/>
</dbReference>
<dbReference type="FunFam" id="3.90.1530.30:FF:000001">
    <property type="entry name" value="Chromosome partitioning protein ParB"/>
    <property type="match status" value="1"/>
</dbReference>
<dbReference type="Proteomes" id="UP000018348">
    <property type="component" value="Unassembled WGS sequence"/>
</dbReference>
<dbReference type="GO" id="GO:0007059">
    <property type="term" value="P:chromosome segregation"/>
    <property type="evidence" value="ECO:0007669"/>
    <property type="project" value="TreeGrafter"/>
</dbReference>
<dbReference type="GO" id="GO:0003677">
    <property type="term" value="F:DNA binding"/>
    <property type="evidence" value="ECO:0007669"/>
    <property type="project" value="UniProtKB-KW"/>
</dbReference>
<dbReference type="Pfam" id="PF17762">
    <property type="entry name" value="HTH_ParB"/>
    <property type="match status" value="1"/>
</dbReference>
<sequence>MTKTQSRRSVSDYLSTLPTEPETDLSIDLISLETSQPRRYFDPEKLEQLADSIRKFGIIEPLLVRQKGSSYFLVAGERRYRAAKMADLKTVPVVVRELSDEEALAVALVENLVREDLNPVEETEGILCLLALELQISVEEVKSLLYRWDNEQKGKATNNVIGSDQQAQIKGVFEGLGQSWQSFVNNRLPLLKLPNHILEEIRKGTIAYTKAKAISTLKNEDQQKILLDEAIAQGLSLTEIKQQIKILKEQQINEDISLQERGLNNADEAEVLFKQQVNKTSQLLKKAKPLKNTRQQKKLLRLLSEIETLLTNTEISKDKEIEK</sequence>
<proteinExistence type="inferred from homology"/>
<keyword evidence="2" id="KW-0238">DNA-binding</keyword>
<dbReference type="InterPro" id="IPR050336">
    <property type="entry name" value="Chromosome_partition/occlusion"/>
</dbReference>
<comment type="caution">
    <text evidence="4">The sequence shown here is derived from an EMBL/GenBank/DDBJ whole genome shotgun (WGS) entry which is preliminary data.</text>
</comment>
<gene>
    <name evidence="4" type="ORF">CWATWH8502_2257</name>
</gene>
<dbReference type="AlphaFoldDB" id="T2IDR8"/>
<dbReference type="Gene3D" id="1.10.10.2830">
    <property type="match status" value="1"/>
</dbReference>
<dbReference type="SMART" id="SM00470">
    <property type="entry name" value="ParB"/>
    <property type="match status" value="1"/>
</dbReference>
<reference evidence="4 5" key="2">
    <citation type="submission" date="2013-09" db="EMBL/GenBank/DDBJ databases">
        <title>Whole genome comparison of six Crocosphaera watsonii strains with differing phenotypes.</title>
        <authorList>
            <person name="Bench S.R."/>
            <person name="Heller P."/>
            <person name="Frank I."/>
            <person name="Arciniega M."/>
            <person name="Shilova I.N."/>
            <person name="Zehr J.P."/>
        </authorList>
    </citation>
    <scope>NUCLEOTIDE SEQUENCE [LARGE SCALE GENOMIC DNA]</scope>
    <source>
        <strain evidence="4 5">WH 8502</strain>
    </source>
</reference>
<dbReference type="SUPFAM" id="SSF110849">
    <property type="entry name" value="ParB/Sulfiredoxin"/>
    <property type="match status" value="1"/>
</dbReference>
<dbReference type="InterPro" id="IPR036086">
    <property type="entry name" value="ParB/Sulfiredoxin_sf"/>
</dbReference>
<comment type="similarity">
    <text evidence="1">Belongs to the ParB family.</text>
</comment>
<dbReference type="Pfam" id="PF02195">
    <property type="entry name" value="ParB_N"/>
    <property type="match status" value="1"/>
</dbReference>
<dbReference type="InterPro" id="IPR003115">
    <property type="entry name" value="ParB_N"/>
</dbReference>
<dbReference type="Gene3D" id="3.90.1530.30">
    <property type="match status" value="1"/>
</dbReference>
<feature type="domain" description="ParB-like N-terminal" evidence="3">
    <location>
        <begin position="23"/>
        <end position="112"/>
    </location>
</feature>
<dbReference type="GO" id="GO:0005694">
    <property type="term" value="C:chromosome"/>
    <property type="evidence" value="ECO:0007669"/>
    <property type="project" value="TreeGrafter"/>
</dbReference>